<name>A0A5B9W537_9BACT</name>
<dbReference type="Proteomes" id="UP000324233">
    <property type="component" value="Chromosome"/>
</dbReference>
<gene>
    <name evidence="1" type="ORF">OJF2_38230</name>
</gene>
<evidence type="ECO:0000313" key="1">
    <source>
        <dbReference type="EMBL" id="QEH35275.1"/>
    </source>
</evidence>
<dbReference type="AlphaFoldDB" id="A0A5B9W537"/>
<accession>A0A5B9W537</accession>
<keyword evidence="2" id="KW-1185">Reference proteome</keyword>
<reference evidence="1 2" key="1">
    <citation type="submission" date="2019-08" db="EMBL/GenBank/DDBJ databases">
        <title>Deep-cultivation of Planctomycetes and their phenomic and genomic characterization uncovers novel biology.</title>
        <authorList>
            <person name="Wiegand S."/>
            <person name="Jogler M."/>
            <person name="Boedeker C."/>
            <person name="Pinto D."/>
            <person name="Vollmers J."/>
            <person name="Rivas-Marin E."/>
            <person name="Kohn T."/>
            <person name="Peeters S.H."/>
            <person name="Heuer A."/>
            <person name="Rast P."/>
            <person name="Oberbeckmann S."/>
            <person name="Bunk B."/>
            <person name="Jeske O."/>
            <person name="Meyerdierks A."/>
            <person name="Storesund J.E."/>
            <person name="Kallscheuer N."/>
            <person name="Luecker S."/>
            <person name="Lage O.M."/>
            <person name="Pohl T."/>
            <person name="Merkel B.J."/>
            <person name="Hornburger P."/>
            <person name="Mueller R.-W."/>
            <person name="Bruemmer F."/>
            <person name="Labrenz M."/>
            <person name="Spormann A.M."/>
            <person name="Op den Camp H."/>
            <person name="Overmann J."/>
            <person name="Amann R."/>
            <person name="Jetten M.S.M."/>
            <person name="Mascher T."/>
            <person name="Medema M.H."/>
            <person name="Devos D.P."/>
            <person name="Kaster A.-K."/>
            <person name="Ovreas L."/>
            <person name="Rohde M."/>
            <person name="Galperin M.Y."/>
            <person name="Jogler C."/>
        </authorList>
    </citation>
    <scope>NUCLEOTIDE SEQUENCE [LARGE SCALE GENOMIC DNA]</scope>
    <source>
        <strain evidence="1 2">OJF2</strain>
    </source>
</reference>
<evidence type="ECO:0000313" key="2">
    <source>
        <dbReference type="Proteomes" id="UP000324233"/>
    </source>
</evidence>
<organism evidence="1 2">
    <name type="scientific">Aquisphaera giovannonii</name>
    <dbReference type="NCBI Taxonomy" id="406548"/>
    <lineage>
        <taxon>Bacteria</taxon>
        <taxon>Pseudomonadati</taxon>
        <taxon>Planctomycetota</taxon>
        <taxon>Planctomycetia</taxon>
        <taxon>Isosphaerales</taxon>
        <taxon>Isosphaeraceae</taxon>
        <taxon>Aquisphaera</taxon>
    </lineage>
</organism>
<sequence length="171" mass="19076">MNRYQLAKVVNWAGTLETRKRMQKVIYLLQVAGCPLGASYTLHHYGPYSQDVARLTDEMVQAGLLTERTTSNGVGQQYSYSLSDAASRNLTELESSASRGPSSGLDAILSEKRWLLEQDLKDLEYASTIVFFRQQGHDWPSAVEKMCRFKGLAKGSQVVERADALARRVVA</sequence>
<dbReference type="OrthoDB" id="283036at2"/>
<dbReference type="RefSeq" id="WP_148595097.1">
    <property type="nucleotide sequence ID" value="NZ_CP042997.1"/>
</dbReference>
<dbReference type="KEGG" id="agv:OJF2_38230"/>
<evidence type="ECO:0008006" key="3">
    <source>
        <dbReference type="Google" id="ProtNLM"/>
    </source>
</evidence>
<proteinExistence type="predicted"/>
<protein>
    <recommendedName>
        <fullName evidence="3">Antitoxin SocA-like Panacea domain-containing protein</fullName>
    </recommendedName>
</protein>
<dbReference type="EMBL" id="CP042997">
    <property type="protein sequence ID" value="QEH35275.1"/>
    <property type="molecule type" value="Genomic_DNA"/>
</dbReference>